<dbReference type="AlphaFoldDB" id="A0A0F9T0B5"/>
<protein>
    <submittedName>
        <fullName evidence="2">Uncharacterized protein</fullName>
    </submittedName>
</protein>
<gene>
    <name evidence="2" type="ORF">LCGC14_0788690</name>
</gene>
<feature type="compositionally biased region" description="Basic residues" evidence="1">
    <location>
        <begin position="27"/>
        <end position="37"/>
    </location>
</feature>
<feature type="compositionally biased region" description="Basic and acidic residues" evidence="1">
    <location>
        <begin position="38"/>
        <end position="62"/>
    </location>
</feature>
<feature type="region of interest" description="Disordered" evidence="1">
    <location>
        <begin position="21"/>
        <end position="62"/>
    </location>
</feature>
<dbReference type="EMBL" id="LAZR01002075">
    <property type="protein sequence ID" value="KKN34928.1"/>
    <property type="molecule type" value="Genomic_DNA"/>
</dbReference>
<evidence type="ECO:0000313" key="2">
    <source>
        <dbReference type="EMBL" id="KKN34928.1"/>
    </source>
</evidence>
<sequence>MVKSANSMTEEELRQELQKIRAERSGVGRRRVKQAKSKRIEGVNKERRRKDEAQKEESAEWV</sequence>
<comment type="caution">
    <text evidence="2">The sequence shown here is derived from an EMBL/GenBank/DDBJ whole genome shotgun (WGS) entry which is preliminary data.</text>
</comment>
<organism evidence="2">
    <name type="scientific">marine sediment metagenome</name>
    <dbReference type="NCBI Taxonomy" id="412755"/>
    <lineage>
        <taxon>unclassified sequences</taxon>
        <taxon>metagenomes</taxon>
        <taxon>ecological metagenomes</taxon>
    </lineage>
</organism>
<reference evidence="2" key="1">
    <citation type="journal article" date="2015" name="Nature">
        <title>Complex archaea that bridge the gap between prokaryotes and eukaryotes.</title>
        <authorList>
            <person name="Spang A."/>
            <person name="Saw J.H."/>
            <person name="Jorgensen S.L."/>
            <person name="Zaremba-Niedzwiedzka K."/>
            <person name="Martijn J."/>
            <person name="Lind A.E."/>
            <person name="van Eijk R."/>
            <person name="Schleper C."/>
            <person name="Guy L."/>
            <person name="Ettema T.J."/>
        </authorList>
    </citation>
    <scope>NUCLEOTIDE SEQUENCE</scope>
</reference>
<proteinExistence type="predicted"/>
<evidence type="ECO:0000256" key="1">
    <source>
        <dbReference type="SAM" id="MobiDB-lite"/>
    </source>
</evidence>
<accession>A0A0F9T0B5</accession>
<name>A0A0F9T0B5_9ZZZZ</name>